<proteinExistence type="predicted"/>
<comment type="caution">
    <text evidence="1">The sequence shown here is derived from an EMBL/GenBank/DDBJ whole genome shotgun (WGS) entry which is preliminary data.</text>
</comment>
<accession>A0A9X4MZP3</accession>
<keyword evidence="2" id="KW-1185">Reference proteome</keyword>
<dbReference type="GO" id="GO:0008483">
    <property type="term" value="F:transaminase activity"/>
    <property type="evidence" value="ECO:0007669"/>
    <property type="project" value="UniProtKB-KW"/>
</dbReference>
<organism evidence="1 2">
    <name type="scientific">Profundicola chukchiensis</name>
    <dbReference type="NCBI Taxonomy" id="2961959"/>
    <lineage>
        <taxon>Bacteria</taxon>
        <taxon>Pseudomonadati</taxon>
        <taxon>Bacteroidota</taxon>
        <taxon>Flavobacteriia</taxon>
        <taxon>Flavobacteriales</taxon>
        <taxon>Weeksellaceae</taxon>
        <taxon>Profundicola</taxon>
    </lineage>
</organism>
<keyword evidence="1" id="KW-0032">Aminotransferase</keyword>
<dbReference type="AlphaFoldDB" id="A0A9X4MZP3"/>
<name>A0A9X4MZP3_9FLAO</name>
<keyword evidence="1" id="KW-0808">Transferase</keyword>
<dbReference type="InterPro" id="IPR001544">
    <property type="entry name" value="Aminotrans_IV"/>
</dbReference>
<dbReference type="Gene3D" id="3.20.10.10">
    <property type="entry name" value="D-amino Acid Aminotransferase, subunit A, domain 2"/>
    <property type="match status" value="1"/>
</dbReference>
<sequence>MHSRINLNGEIVSATTQLFGFDHPVFNSGEVLQEKIRLFEGSFLFAERHYFHLMAQMRMARMQIPLDYTPAFFYQELAKIQEDSGLQNAEVSFNVTQSETKTDFWVSIKELPNTLFFNNDYEIDLYRETYVSGDFHQRLNFLNPRYRILSTYAKENSLDDLILLNQEKSVAHSMNGNIFMIQGNEVFTSSLEQGAFDNVLRDRVIQACIRTPEIDEIHEGEGLFPFKLNKADEIFIAKNGQGIIKVSKLRKKEYVSEVTESIVSQLQELD</sequence>
<evidence type="ECO:0000313" key="2">
    <source>
        <dbReference type="Proteomes" id="UP001152599"/>
    </source>
</evidence>
<dbReference type="EMBL" id="JANCMU010000005">
    <property type="protein sequence ID" value="MDG4946612.1"/>
    <property type="molecule type" value="Genomic_DNA"/>
</dbReference>
<dbReference type="Pfam" id="PF01063">
    <property type="entry name" value="Aminotran_4"/>
    <property type="match status" value="1"/>
</dbReference>
<dbReference type="InterPro" id="IPR036038">
    <property type="entry name" value="Aminotransferase-like"/>
</dbReference>
<protein>
    <submittedName>
        <fullName evidence="1">Aminotransferase class IV</fullName>
    </submittedName>
</protein>
<dbReference type="Gene3D" id="3.30.470.10">
    <property type="match status" value="1"/>
</dbReference>
<evidence type="ECO:0000313" key="1">
    <source>
        <dbReference type="EMBL" id="MDG4946612.1"/>
    </source>
</evidence>
<dbReference type="InterPro" id="IPR043132">
    <property type="entry name" value="BCAT-like_C"/>
</dbReference>
<dbReference type="SUPFAM" id="SSF56752">
    <property type="entry name" value="D-aminoacid aminotransferase-like PLP-dependent enzymes"/>
    <property type="match status" value="1"/>
</dbReference>
<gene>
    <name evidence="1" type="ORF">NMK71_09310</name>
</gene>
<reference evidence="1" key="1">
    <citation type="submission" date="2022-07" db="EMBL/GenBank/DDBJ databases">
        <title>Description and genome-wide analysis of Profundicola chukchiensis gen. nov., sp. nov., marine bacteria isolated from bottom sediments of the Chukchi Sea.</title>
        <authorList>
            <person name="Romanenko L."/>
            <person name="Otstavnykh N."/>
            <person name="Kurilenko V."/>
            <person name="Eremeev V."/>
            <person name="Velansky P."/>
            <person name="Mikhailov V."/>
            <person name="Isaeva M."/>
        </authorList>
    </citation>
    <scope>NUCLEOTIDE SEQUENCE</scope>
    <source>
        <strain evidence="1">KMM 9713</strain>
    </source>
</reference>
<dbReference type="RefSeq" id="WP_304420972.1">
    <property type="nucleotide sequence ID" value="NZ_JANCMU010000005.1"/>
</dbReference>
<dbReference type="Proteomes" id="UP001152599">
    <property type="component" value="Unassembled WGS sequence"/>
</dbReference>
<dbReference type="InterPro" id="IPR043131">
    <property type="entry name" value="BCAT-like_N"/>
</dbReference>